<reference evidence="2 3" key="1">
    <citation type="submission" date="2020-03" db="EMBL/GenBank/DDBJ databases">
        <title>Sphingomonas sp. nov., isolated from fish.</title>
        <authorList>
            <person name="Hyun D.-W."/>
            <person name="Bae J.-W."/>
        </authorList>
    </citation>
    <scope>NUCLEOTIDE SEQUENCE [LARGE SCALE GENOMIC DNA]</scope>
    <source>
        <strain evidence="2 3">HDW15C</strain>
    </source>
</reference>
<protein>
    <submittedName>
        <fullName evidence="2">Uncharacterized protein</fullName>
    </submittedName>
</protein>
<dbReference type="AlphaFoldDB" id="A0A6G7ZP67"/>
<accession>A0A6G7ZP67</accession>
<keyword evidence="3" id="KW-1185">Reference proteome</keyword>
<dbReference type="KEGG" id="ssin:G7078_07805"/>
<feature type="region of interest" description="Disordered" evidence="1">
    <location>
        <begin position="1"/>
        <end position="37"/>
    </location>
</feature>
<gene>
    <name evidence="2" type="ORF">G7078_07805</name>
</gene>
<dbReference type="RefSeq" id="WP_166094725.1">
    <property type="nucleotide sequence ID" value="NZ_CP049871.1"/>
</dbReference>
<dbReference type="Proteomes" id="UP000502502">
    <property type="component" value="Chromosome"/>
</dbReference>
<evidence type="ECO:0000313" key="3">
    <source>
        <dbReference type="Proteomes" id="UP000502502"/>
    </source>
</evidence>
<proteinExistence type="predicted"/>
<evidence type="ECO:0000256" key="1">
    <source>
        <dbReference type="SAM" id="MobiDB-lite"/>
    </source>
</evidence>
<dbReference type="EMBL" id="CP049871">
    <property type="protein sequence ID" value="QIL02696.1"/>
    <property type="molecule type" value="Genomic_DNA"/>
</dbReference>
<organism evidence="2 3">
    <name type="scientific">Sphingomonas sinipercae</name>
    <dbReference type="NCBI Taxonomy" id="2714944"/>
    <lineage>
        <taxon>Bacteria</taxon>
        <taxon>Pseudomonadati</taxon>
        <taxon>Pseudomonadota</taxon>
        <taxon>Alphaproteobacteria</taxon>
        <taxon>Sphingomonadales</taxon>
        <taxon>Sphingomonadaceae</taxon>
        <taxon>Sphingomonas</taxon>
    </lineage>
</organism>
<sequence>MQTKDKPAAARAEQGPPEPPFDFFNPHYNPEKAAAGDPFPFDTAQYGLVDPDPDRVVDFTPVPRLRKRRNGWDEQTQRLFILALSECGCVSHAARVVGRTPSTAYRLLEADGAESFAKAWDNAIALGIDRLRADAMDRAIRGAWVPVVRRGRLVRFEHRRNDRLAIGLLSGRDHSIAERREQAATRRLYRIKLKERARYEAKLKAHREAIWAQHQAILDRIEHEKANPPPRPMPRIRRL</sequence>
<evidence type="ECO:0000313" key="2">
    <source>
        <dbReference type="EMBL" id="QIL02696.1"/>
    </source>
</evidence>
<name>A0A6G7ZP67_9SPHN</name>